<proteinExistence type="predicted"/>
<organism evidence="1 2">
    <name type="scientific">Punica granatum</name>
    <name type="common">Pomegranate</name>
    <dbReference type="NCBI Taxonomy" id="22663"/>
    <lineage>
        <taxon>Eukaryota</taxon>
        <taxon>Viridiplantae</taxon>
        <taxon>Streptophyta</taxon>
        <taxon>Embryophyta</taxon>
        <taxon>Tracheophyta</taxon>
        <taxon>Spermatophyta</taxon>
        <taxon>Magnoliopsida</taxon>
        <taxon>eudicotyledons</taxon>
        <taxon>Gunneridae</taxon>
        <taxon>Pentapetalae</taxon>
        <taxon>rosids</taxon>
        <taxon>malvids</taxon>
        <taxon>Myrtales</taxon>
        <taxon>Lythraceae</taxon>
        <taxon>Punica</taxon>
    </lineage>
</organism>
<sequence>MPLPTRHPPRPPRYVMAKSSLHKPFIFSGDQSSMVEIKAAWWNQQHRLPPFV</sequence>
<accession>A0A218WQA4</accession>
<comment type="caution">
    <text evidence="1">The sequence shown here is derived from an EMBL/GenBank/DDBJ whole genome shotgun (WGS) entry which is preliminary data.</text>
</comment>
<name>A0A218WQA4_PUNGR</name>
<evidence type="ECO:0000313" key="2">
    <source>
        <dbReference type="Proteomes" id="UP000197138"/>
    </source>
</evidence>
<reference evidence="2" key="1">
    <citation type="journal article" date="2017" name="Plant J.">
        <title>The pomegranate (Punica granatum L.) genome and the genomics of punicalagin biosynthesis.</title>
        <authorList>
            <person name="Qin G."/>
            <person name="Xu C."/>
            <person name="Ming R."/>
            <person name="Tang H."/>
            <person name="Guyot R."/>
            <person name="Kramer E.M."/>
            <person name="Hu Y."/>
            <person name="Yi X."/>
            <person name="Qi Y."/>
            <person name="Xu X."/>
            <person name="Gao Z."/>
            <person name="Pan H."/>
            <person name="Jian J."/>
            <person name="Tian Y."/>
            <person name="Yue Z."/>
            <person name="Xu Y."/>
        </authorList>
    </citation>
    <scope>NUCLEOTIDE SEQUENCE [LARGE SCALE GENOMIC DNA]</scope>
    <source>
        <strain evidence="2">cv. Dabenzi</strain>
    </source>
</reference>
<gene>
    <name evidence="1" type="ORF">CDL15_Pgr004583</name>
</gene>
<dbReference type="Proteomes" id="UP000197138">
    <property type="component" value="Unassembled WGS sequence"/>
</dbReference>
<dbReference type="AlphaFoldDB" id="A0A218WQA4"/>
<protein>
    <submittedName>
        <fullName evidence="1">Uncharacterized protein</fullName>
    </submittedName>
</protein>
<dbReference type="EMBL" id="MTKT01003433">
    <property type="protein sequence ID" value="OWM74816.1"/>
    <property type="molecule type" value="Genomic_DNA"/>
</dbReference>
<evidence type="ECO:0000313" key="1">
    <source>
        <dbReference type="EMBL" id="OWM74816.1"/>
    </source>
</evidence>